<evidence type="ECO:0000313" key="1">
    <source>
        <dbReference type="Ensembl" id="ENSCCRP00015052046.1"/>
    </source>
</evidence>
<organism evidence="1 2">
    <name type="scientific">Cyprinus carpio</name>
    <name type="common">Common carp</name>
    <dbReference type="NCBI Taxonomy" id="7962"/>
    <lineage>
        <taxon>Eukaryota</taxon>
        <taxon>Metazoa</taxon>
        <taxon>Chordata</taxon>
        <taxon>Craniata</taxon>
        <taxon>Vertebrata</taxon>
        <taxon>Euteleostomi</taxon>
        <taxon>Actinopterygii</taxon>
        <taxon>Neopterygii</taxon>
        <taxon>Teleostei</taxon>
        <taxon>Ostariophysi</taxon>
        <taxon>Cypriniformes</taxon>
        <taxon>Cyprinidae</taxon>
        <taxon>Cyprininae</taxon>
        <taxon>Cyprinus</taxon>
    </lineage>
</organism>
<dbReference type="Proteomes" id="UP000694700">
    <property type="component" value="Unplaced"/>
</dbReference>
<protein>
    <submittedName>
        <fullName evidence="1">Uncharacterized protein</fullName>
    </submittedName>
</protein>
<dbReference type="AlphaFoldDB" id="A0A8C1VIF1"/>
<accession>A0A8C1VIF1</accession>
<evidence type="ECO:0000313" key="2">
    <source>
        <dbReference type="Proteomes" id="UP000694700"/>
    </source>
</evidence>
<reference evidence="1" key="1">
    <citation type="submission" date="2025-08" db="UniProtKB">
        <authorList>
            <consortium name="Ensembl"/>
        </authorList>
    </citation>
    <scope>IDENTIFICATION</scope>
</reference>
<proteinExistence type="predicted"/>
<name>A0A8C1VIF1_CYPCA</name>
<dbReference type="Ensembl" id="ENSCCRT00015053790.1">
    <property type="protein sequence ID" value="ENSCCRP00015052046.1"/>
    <property type="gene ID" value="ENSCCRG00015021500.1"/>
</dbReference>
<sequence length="167" mass="17226">KGQPRVDFEVELVSANAGLTNIINMVDTYDRPADTSTEGTYARSGAYVIKPENKPMHRIPRAGVSAEAGVGRARAEFSVFEAEAKGPNASASAEANAVGAEAMARAEIGSVSATAGPVDVKLGLGFDTGASIGVNGLEVKFLGTGFSVGPKPSLSFLGSKVYKTQLY</sequence>